<keyword evidence="2" id="KW-1185">Reference proteome</keyword>
<dbReference type="EMBL" id="JAJNCT010000010">
    <property type="protein sequence ID" value="MCD2165947.1"/>
    <property type="molecule type" value="Genomic_DNA"/>
</dbReference>
<comment type="caution">
    <text evidence="1">The sequence shown here is derived from an EMBL/GenBank/DDBJ whole genome shotgun (WGS) entry which is preliminary data.</text>
</comment>
<dbReference type="Proteomes" id="UP001199260">
    <property type="component" value="Unassembled WGS sequence"/>
</dbReference>
<evidence type="ECO:0000313" key="1">
    <source>
        <dbReference type="EMBL" id="MCD2165947.1"/>
    </source>
</evidence>
<proteinExistence type="predicted"/>
<dbReference type="AlphaFoldDB" id="A0AAW4XWZ5"/>
<dbReference type="RefSeq" id="WP_230775221.1">
    <property type="nucleotide sequence ID" value="NZ_JAJNCT010000010.1"/>
</dbReference>
<name>A0AAW4XWZ5_9BURK</name>
<protein>
    <submittedName>
        <fullName evidence="1">Uncharacterized protein</fullName>
    </submittedName>
</protein>
<reference evidence="1 2" key="1">
    <citation type="submission" date="2021-11" db="EMBL/GenBank/DDBJ databases">
        <title>Genome sequence.</title>
        <authorList>
            <person name="Sun Q."/>
        </authorList>
    </citation>
    <scope>NUCLEOTIDE SEQUENCE [LARGE SCALE GENOMIC DNA]</scope>
    <source>
        <strain evidence="1 2">KCTC 12005</strain>
    </source>
</reference>
<sequence length="97" mass="9916">MGSLGAAAPAISPLAQRMLQALAQEQQARGGQAVALVRIAKCLDAPASGLLRELAMLNLLLEQALQPAWVQAEAVEGRWMLALTAAGAAAAAQITEG</sequence>
<dbReference type="Gene3D" id="1.10.10.10">
    <property type="entry name" value="Winged helix-like DNA-binding domain superfamily/Winged helix DNA-binding domain"/>
    <property type="match status" value="1"/>
</dbReference>
<organism evidence="1 2">
    <name type="scientific">Comamonas koreensis</name>
    <dbReference type="NCBI Taxonomy" id="160825"/>
    <lineage>
        <taxon>Bacteria</taxon>
        <taxon>Pseudomonadati</taxon>
        <taxon>Pseudomonadota</taxon>
        <taxon>Betaproteobacteria</taxon>
        <taxon>Burkholderiales</taxon>
        <taxon>Comamonadaceae</taxon>
        <taxon>Comamonas</taxon>
    </lineage>
</organism>
<gene>
    <name evidence="1" type="ORF">LPW39_12465</name>
</gene>
<evidence type="ECO:0000313" key="2">
    <source>
        <dbReference type="Proteomes" id="UP001199260"/>
    </source>
</evidence>
<accession>A0AAW4XWZ5</accession>
<dbReference type="InterPro" id="IPR036388">
    <property type="entry name" value="WH-like_DNA-bd_sf"/>
</dbReference>